<comment type="caution">
    <text evidence="1">The sequence shown here is derived from an EMBL/GenBank/DDBJ whole genome shotgun (WGS) entry which is preliminary data.</text>
</comment>
<gene>
    <name evidence="1" type="ORF">CEXT_93071</name>
</gene>
<dbReference type="EMBL" id="BPLR01006808">
    <property type="protein sequence ID" value="GIY12569.1"/>
    <property type="molecule type" value="Genomic_DNA"/>
</dbReference>
<name>A0AAV4QUU1_CAEEX</name>
<accession>A0AAV4QUU1</accession>
<protein>
    <submittedName>
        <fullName evidence="1">Uncharacterized protein</fullName>
    </submittedName>
</protein>
<evidence type="ECO:0000313" key="1">
    <source>
        <dbReference type="EMBL" id="GIY12569.1"/>
    </source>
</evidence>
<reference evidence="1 2" key="1">
    <citation type="submission" date="2021-06" db="EMBL/GenBank/DDBJ databases">
        <title>Caerostris extrusa draft genome.</title>
        <authorList>
            <person name="Kono N."/>
            <person name="Arakawa K."/>
        </authorList>
    </citation>
    <scope>NUCLEOTIDE SEQUENCE [LARGE SCALE GENOMIC DNA]</scope>
</reference>
<keyword evidence="2" id="KW-1185">Reference proteome</keyword>
<evidence type="ECO:0000313" key="2">
    <source>
        <dbReference type="Proteomes" id="UP001054945"/>
    </source>
</evidence>
<sequence>MILKCGEYRWRGGAGKEAHPRPLLARNARSMDCPAATPSAPAPPSHPFRSLTNDIALTLFALLTPS</sequence>
<dbReference type="Proteomes" id="UP001054945">
    <property type="component" value="Unassembled WGS sequence"/>
</dbReference>
<proteinExistence type="predicted"/>
<organism evidence="1 2">
    <name type="scientific">Caerostris extrusa</name>
    <name type="common">Bark spider</name>
    <name type="synonym">Caerostris bankana</name>
    <dbReference type="NCBI Taxonomy" id="172846"/>
    <lineage>
        <taxon>Eukaryota</taxon>
        <taxon>Metazoa</taxon>
        <taxon>Ecdysozoa</taxon>
        <taxon>Arthropoda</taxon>
        <taxon>Chelicerata</taxon>
        <taxon>Arachnida</taxon>
        <taxon>Araneae</taxon>
        <taxon>Araneomorphae</taxon>
        <taxon>Entelegynae</taxon>
        <taxon>Araneoidea</taxon>
        <taxon>Araneidae</taxon>
        <taxon>Caerostris</taxon>
    </lineage>
</organism>
<dbReference type="AlphaFoldDB" id="A0AAV4QUU1"/>